<evidence type="ECO:0000313" key="1">
    <source>
        <dbReference type="EMBL" id="SEG95383.1"/>
    </source>
</evidence>
<dbReference type="SUPFAM" id="SSF53756">
    <property type="entry name" value="UDP-Glycosyltransferase/glycogen phosphorylase"/>
    <property type="match status" value="1"/>
</dbReference>
<sequence length="72" mass="7665">MNADRLVELGVARRVDTDDATAGTLRAALDDLLADPERVRRSEELQAAARAEGGTPRAADLVEQVLAAALEH</sequence>
<gene>
    <name evidence="1" type="ORF">SAMN05216223_13341</name>
</gene>
<protein>
    <submittedName>
        <fullName evidence="1">Uncharacterized protein</fullName>
    </submittedName>
</protein>
<accession>A0A1H6EDQ3</accession>
<dbReference type="EMBL" id="FNVU01000033">
    <property type="protein sequence ID" value="SEG95383.1"/>
    <property type="molecule type" value="Genomic_DNA"/>
</dbReference>
<name>A0A1H6EDQ3_9ACTN</name>
<organism evidence="1 2">
    <name type="scientific">Actinacidiphila yanglinensis</name>
    <dbReference type="NCBI Taxonomy" id="310779"/>
    <lineage>
        <taxon>Bacteria</taxon>
        <taxon>Bacillati</taxon>
        <taxon>Actinomycetota</taxon>
        <taxon>Actinomycetes</taxon>
        <taxon>Kitasatosporales</taxon>
        <taxon>Streptomycetaceae</taxon>
        <taxon>Actinacidiphila</taxon>
    </lineage>
</organism>
<proteinExistence type="predicted"/>
<keyword evidence="2" id="KW-1185">Reference proteome</keyword>
<dbReference type="Proteomes" id="UP000236754">
    <property type="component" value="Unassembled WGS sequence"/>
</dbReference>
<reference evidence="1 2" key="1">
    <citation type="submission" date="2016-10" db="EMBL/GenBank/DDBJ databases">
        <authorList>
            <person name="de Groot N.N."/>
        </authorList>
    </citation>
    <scope>NUCLEOTIDE SEQUENCE [LARGE SCALE GENOMIC DNA]</scope>
    <source>
        <strain evidence="1 2">CGMCC 4.2023</strain>
    </source>
</reference>
<dbReference type="Gene3D" id="3.40.50.2000">
    <property type="entry name" value="Glycogen Phosphorylase B"/>
    <property type="match status" value="2"/>
</dbReference>
<evidence type="ECO:0000313" key="2">
    <source>
        <dbReference type="Proteomes" id="UP000236754"/>
    </source>
</evidence>
<dbReference type="AlphaFoldDB" id="A0A1H6EDQ3"/>